<dbReference type="AlphaFoldDB" id="A0A3B3RP12"/>
<evidence type="ECO:0000313" key="7">
    <source>
        <dbReference type="Proteomes" id="UP000261540"/>
    </source>
</evidence>
<feature type="repeat" description="ANK" evidence="3">
    <location>
        <begin position="596"/>
        <end position="622"/>
    </location>
</feature>
<reference evidence="6" key="1">
    <citation type="submission" date="2025-08" db="UniProtKB">
        <authorList>
            <consortium name="Ensembl"/>
        </authorList>
    </citation>
    <scope>IDENTIFICATION</scope>
</reference>
<dbReference type="InterPro" id="IPR002110">
    <property type="entry name" value="Ankyrin_rpt"/>
</dbReference>
<protein>
    <submittedName>
        <fullName evidence="6">Ankyrin repeat and BTB/POZ domain-containing protein 2-like</fullName>
    </submittedName>
</protein>
<dbReference type="SMART" id="SM00248">
    <property type="entry name" value="ANK"/>
    <property type="match status" value="4"/>
</dbReference>
<feature type="repeat" description="ANK" evidence="3">
    <location>
        <begin position="514"/>
        <end position="546"/>
    </location>
</feature>
<name>A0A3B3RP12_9TELE</name>
<dbReference type="SUPFAM" id="SSF47113">
    <property type="entry name" value="Histone-fold"/>
    <property type="match status" value="2"/>
</dbReference>
<feature type="region of interest" description="Disordered" evidence="4">
    <location>
        <begin position="901"/>
        <end position="920"/>
    </location>
</feature>
<dbReference type="InterPro" id="IPR052089">
    <property type="entry name" value="Ankyrin-BTB/POZ_domain"/>
</dbReference>
<evidence type="ECO:0000259" key="5">
    <source>
        <dbReference type="PROSITE" id="PS50097"/>
    </source>
</evidence>
<evidence type="ECO:0000256" key="2">
    <source>
        <dbReference type="ARBA" id="ARBA00023043"/>
    </source>
</evidence>
<reference evidence="6" key="2">
    <citation type="submission" date="2025-09" db="UniProtKB">
        <authorList>
            <consortium name="Ensembl"/>
        </authorList>
    </citation>
    <scope>IDENTIFICATION</scope>
</reference>
<organism evidence="6 7">
    <name type="scientific">Paramormyrops kingsleyae</name>
    <dbReference type="NCBI Taxonomy" id="1676925"/>
    <lineage>
        <taxon>Eukaryota</taxon>
        <taxon>Metazoa</taxon>
        <taxon>Chordata</taxon>
        <taxon>Craniata</taxon>
        <taxon>Vertebrata</taxon>
        <taxon>Euteleostomi</taxon>
        <taxon>Actinopterygii</taxon>
        <taxon>Neopterygii</taxon>
        <taxon>Teleostei</taxon>
        <taxon>Osteoglossocephala</taxon>
        <taxon>Osteoglossomorpha</taxon>
        <taxon>Osteoglossiformes</taxon>
        <taxon>Mormyridae</taxon>
        <taxon>Paramormyrops</taxon>
    </lineage>
</organism>
<evidence type="ECO:0000256" key="1">
    <source>
        <dbReference type="ARBA" id="ARBA00022737"/>
    </source>
</evidence>
<dbReference type="Gene3D" id="3.30.710.10">
    <property type="entry name" value="Potassium Channel Kv1.1, Chain A"/>
    <property type="match status" value="1"/>
</dbReference>
<keyword evidence="7" id="KW-1185">Reference proteome</keyword>
<evidence type="ECO:0000313" key="6">
    <source>
        <dbReference type="Ensembl" id="ENSPKIP00000020312.1"/>
    </source>
</evidence>
<dbReference type="PANTHER" id="PTHR46071">
    <property type="entry name" value="ANKYRIN REPEAT AND BTB/POZ DOMAIN-CONTAINING"/>
    <property type="match status" value="1"/>
</dbReference>
<dbReference type="InterPro" id="IPR011333">
    <property type="entry name" value="SKP1/BTB/POZ_sf"/>
</dbReference>
<dbReference type="PROSITE" id="PS50097">
    <property type="entry name" value="BTB"/>
    <property type="match status" value="1"/>
</dbReference>
<dbReference type="PROSITE" id="PS50088">
    <property type="entry name" value="ANK_REPEAT"/>
    <property type="match status" value="3"/>
</dbReference>
<feature type="repeat" description="ANK" evidence="3">
    <location>
        <begin position="560"/>
        <end position="588"/>
    </location>
</feature>
<dbReference type="Pfam" id="PF00023">
    <property type="entry name" value="Ank"/>
    <property type="match status" value="1"/>
</dbReference>
<dbReference type="InterPro" id="IPR036770">
    <property type="entry name" value="Ankyrin_rpt-contain_sf"/>
</dbReference>
<proteinExistence type="predicted"/>
<dbReference type="SUPFAM" id="SSF54695">
    <property type="entry name" value="POZ domain"/>
    <property type="match status" value="1"/>
</dbReference>
<evidence type="ECO:0000256" key="3">
    <source>
        <dbReference type="PROSITE-ProRule" id="PRU00023"/>
    </source>
</evidence>
<dbReference type="GeneTree" id="ENSGT00940000157661"/>
<dbReference type="Ensembl" id="ENSPKIT00000000928.1">
    <property type="protein sequence ID" value="ENSPKIP00000020312.1"/>
    <property type="gene ID" value="ENSPKIG00000005088.1"/>
</dbReference>
<dbReference type="Pfam" id="PF12796">
    <property type="entry name" value="Ank_2"/>
    <property type="match status" value="1"/>
</dbReference>
<dbReference type="Pfam" id="PF26281">
    <property type="entry name" value="Histone_ABTB"/>
    <property type="match status" value="1"/>
</dbReference>
<dbReference type="InterPro" id="IPR009072">
    <property type="entry name" value="Histone-fold"/>
</dbReference>
<dbReference type="InterPro" id="IPR000210">
    <property type="entry name" value="BTB/POZ_dom"/>
</dbReference>
<sequence length="946" mass="103317">MAKPGKTMSSSMELTFQPLAKTFEDLTLDSGYGDMAGSCRSSVLSLSPSHLDTPPPGALWTLQQAVGAQGCPQCVTERAGRHVLRSRSWATLPPVEWVPWTEKDVGTVMRKSLPTWEVSPGLVRQVSSYLGRALQRVALEAQRLSLRCAKCTKQEVQAAARLVLSWALAEVFVSAGARGLSQYNMSAEEPWSCSKSTLCTLDLSVGRTFRWMLEARVAPVIHEHAAIYMTAGMQALLELLCARLGPVPSHRRGILPQPDVEDEQEQALERLLNSDAELWGIFQPYQHLICGRNAYGVLVLPACLTVYGRRSLARVSRSLRMSELQALESSLLATVVDSITELSALVMNISYYLQRLTALSSGTADKPPFHQGALSWEPGALHTLFYYTQRGVQPHISDSHGIQLTRERPEAWLPPLSEWLRVCVALAEHRHSLTVDSGDVQQAARLLLPGVDVEPRPLRVECCLYASKLLEASVVKRALCWNLAFRMLSCGRTDLVDAAAALLGPDGINTLDQQGLSPLMYSCTCGDEAMVQVLLDSGASIDLQVPGSGQHAPSAHPETRYWTALTFAVAFGHTSVAQLLLDRGADPNGCIGDEGTAETPLHLAAAAGRFPLVSLLLEKGADPLCGTSCTVGGGASLRGTTSAFSLAAAHGHRVVLWTLLSTINSDIVSLEDMLEEGLVSQNTRRPRSGRSKRIRQRALQGALYHSAEHGFLDIAMQLRQQENVPWTLHPWLQCLSTSFSQQCWEVMHSLLGDFPTRQDMYSKELVHEGLPLLFKILKTCQSESTVHQLAAILSGCYGPYPVPPVHEDVAKPHTTLDPAFLNNKEMCDITFLVEGELFYGHKDLVSSASPGLEKLICEASAWSSVPVEVPDIKYKTFQLVMQYIYSGAAEGFHIGKQEALETGDSTEGDTSHSEENHVETGMAKVTSLGRGFPMSGFIRAQVQGKH</sequence>
<dbReference type="PROSITE" id="PS50297">
    <property type="entry name" value="ANK_REP_REGION"/>
    <property type="match status" value="3"/>
</dbReference>
<feature type="compositionally biased region" description="Basic and acidic residues" evidence="4">
    <location>
        <begin position="909"/>
        <end position="918"/>
    </location>
</feature>
<dbReference type="SUPFAM" id="SSF48403">
    <property type="entry name" value="Ankyrin repeat"/>
    <property type="match status" value="1"/>
</dbReference>
<feature type="domain" description="BTB" evidence="5">
    <location>
        <begin position="827"/>
        <end position="887"/>
    </location>
</feature>
<accession>A0A3B3RP12</accession>
<dbReference type="InterPro" id="IPR059008">
    <property type="entry name" value="ABTB2/3_histone"/>
</dbReference>
<dbReference type="Pfam" id="PF00651">
    <property type="entry name" value="BTB"/>
    <property type="match status" value="1"/>
</dbReference>
<dbReference type="Gene3D" id="1.10.20.10">
    <property type="entry name" value="Histone, subunit A"/>
    <property type="match status" value="1"/>
</dbReference>
<evidence type="ECO:0000256" key="4">
    <source>
        <dbReference type="SAM" id="MobiDB-lite"/>
    </source>
</evidence>
<dbReference type="PANTHER" id="PTHR46071:SF3">
    <property type="entry name" value="ANKYRIN REPEAT AND BTB_POZ DOMAIN-CONTAINING PROTEIN 2"/>
    <property type="match status" value="1"/>
</dbReference>
<dbReference type="GO" id="GO:0046982">
    <property type="term" value="F:protein heterodimerization activity"/>
    <property type="evidence" value="ECO:0007669"/>
    <property type="project" value="InterPro"/>
</dbReference>
<dbReference type="Gene3D" id="1.25.40.20">
    <property type="entry name" value="Ankyrin repeat-containing domain"/>
    <property type="match status" value="1"/>
</dbReference>
<keyword evidence="1" id="KW-0677">Repeat</keyword>
<dbReference type="Proteomes" id="UP000261540">
    <property type="component" value="Unplaced"/>
</dbReference>
<keyword evidence="2 3" id="KW-0040">ANK repeat</keyword>